<accession>A0A8J2NCR5</accession>
<reference evidence="4" key="1">
    <citation type="submission" date="2021-05" db="EMBL/GenBank/DDBJ databases">
        <authorList>
            <person name="Khan N."/>
        </authorList>
    </citation>
    <scope>NUCLEOTIDE SEQUENCE</scope>
</reference>
<name>A0A8J2NCR5_FUSEQ</name>
<keyword evidence="2" id="KW-0808">Transferase</keyword>
<gene>
    <name evidence="4" type="ORF">FEQUK3_LOCUS4717</name>
</gene>
<proteinExistence type="inferred from homology"/>
<comment type="caution">
    <text evidence="4">The sequence shown here is derived from an EMBL/GenBank/DDBJ whole genome shotgun (WGS) entry which is preliminary data.</text>
</comment>
<dbReference type="Proteomes" id="UP000693738">
    <property type="component" value="Unassembled WGS sequence"/>
</dbReference>
<evidence type="ECO:0000313" key="5">
    <source>
        <dbReference type="Proteomes" id="UP000693738"/>
    </source>
</evidence>
<evidence type="ECO:0000256" key="1">
    <source>
        <dbReference type="ARBA" id="ARBA00009861"/>
    </source>
</evidence>
<sequence length="478" mass="52612">MDSLETPQKVEMDDVYPLHMLDDTETLRGTVITWTLRFDDVLDADKLHDSLSRLLDVGDWRKLGGRLRLNGQGALEIHVPTPFTPERPAVAYSCEKLRVDIDDHELGRQLPKVTDKVSIQPGPENFKAFATRPDAPQTLSDFIYPDVPLLSLHITAFDNATLVGLSWPDALMDVIGQQELLRAWSLVVSGREVDVPPVLGAREDALQTAVGTSDWDEKFEMGEQQLEGAALEQFCLRYAFDSMTGPGAESKVIHLPATAIEALRRHVEADLDKSTRDVPFLSNNDILTAWAARIVGLSQPQPRPVTALYVINARFRISSLYQADGVFIHNMAVPGFTVISLDESTGPLGQIALANRQQLRRQAKENQVKAFVRALQKNAAGGGPRLLCGSSDAVLMPLTNWERADIFGSVDFSAAVTRPGKSNNPGHITYHHPSSMGPATHKNLFVVLGKDGDGGYWLNSHLTQRGWELVADTLTTTV</sequence>
<organism evidence="4 5">
    <name type="scientific">Fusarium equiseti</name>
    <name type="common">Fusarium scirpi</name>
    <dbReference type="NCBI Taxonomy" id="61235"/>
    <lineage>
        <taxon>Eukaryota</taxon>
        <taxon>Fungi</taxon>
        <taxon>Dikarya</taxon>
        <taxon>Ascomycota</taxon>
        <taxon>Pezizomycotina</taxon>
        <taxon>Sordariomycetes</taxon>
        <taxon>Hypocreomycetidae</taxon>
        <taxon>Hypocreales</taxon>
        <taxon>Nectriaceae</taxon>
        <taxon>Fusarium</taxon>
        <taxon>Fusarium incarnatum-equiseti species complex</taxon>
    </lineage>
</organism>
<keyword evidence="3" id="KW-0012">Acyltransferase</keyword>
<evidence type="ECO:0000256" key="3">
    <source>
        <dbReference type="ARBA" id="ARBA00023315"/>
    </source>
</evidence>
<evidence type="ECO:0000256" key="2">
    <source>
        <dbReference type="ARBA" id="ARBA00022679"/>
    </source>
</evidence>
<dbReference type="PANTHER" id="PTHR31896:SF69">
    <property type="entry name" value="FAMILY REGULATORY PROTEIN, PUTATIVE (AFU_ORTHOLOGUE AFUA_3G14730)-RELATED"/>
    <property type="match status" value="1"/>
</dbReference>
<comment type="similarity">
    <text evidence="1">Belongs to the plant acyltransferase family.</text>
</comment>
<dbReference type="AlphaFoldDB" id="A0A8J2NCR5"/>
<dbReference type="GO" id="GO:0016746">
    <property type="term" value="F:acyltransferase activity"/>
    <property type="evidence" value="ECO:0007669"/>
    <property type="project" value="UniProtKB-KW"/>
</dbReference>
<dbReference type="EMBL" id="CAJSTJ010000128">
    <property type="protein sequence ID" value="CAG7559027.1"/>
    <property type="molecule type" value="Genomic_DNA"/>
</dbReference>
<dbReference type="PANTHER" id="PTHR31896">
    <property type="entry name" value="FAMILY REGULATORY PROTEIN, PUTATIVE (AFU_ORTHOLOGUE AFUA_3G14730)-RELATED"/>
    <property type="match status" value="1"/>
</dbReference>
<evidence type="ECO:0000313" key="4">
    <source>
        <dbReference type="EMBL" id="CAG7559027.1"/>
    </source>
</evidence>
<protein>
    <submittedName>
        <fullName evidence="4">Uncharacterized protein</fullName>
    </submittedName>
</protein>
<dbReference type="InterPro" id="IPR051283">
    <property type="entry name" value="Sec_Metabolite_Acyltrans"/>
</dbReference>